<dbReference type="Gene3D" id="3.30.70.100">
    <property type="match status" value="1"/>
</dbReference>
<evidence type="ECO:0000259" key="1">
    <source>
        <dbReference type="Pfam" id="PF07978"/>
    </source>
</evidence>
<dbReference type="RefSeq" id="WP_013840626.1">
    <property type="nucleotide sequence ID" value="NC_015589.1"/>
</dbReference>
<dbReference type="HOGENOM" id="CLU_149116_1_0_9"/>
<accession>F6DSN2</accession>
<dbReference type="Pfam" id="PF07978">
    <property type="entry name" value="NIPSNAP"/>
    <property type="match status" value="1"/>
</dbReference>
<name>F6DSN2_DESRL</name>
<evidence type="ECO:0000313" key="2">
    <source>
        <dbReference type="EMBL" id="AEG58851.1"/>
    </source>
</evidence>
<dbReference type="Proteomes" id="UP000009234">
    <property type="component" value="Chromosome"/>
</dbReference>
<reference evidence="2 3" key="2">
    <citation type="journal article" date="2012" name="Stand. Genomic Sci.">
        <title>Complete genome sequence of the sulfate-reducing firmicute Desulfotomaculum ruminis type strain (DL(T)).</title>
        <authorList>
            <person name="Spring S."/>
            <person name="Visser M."/>
            <person name="Lu M."/>
            <person name="Copeland A."/>
            <person name="Lapidus A."/>
            <person name="Lucas S."/>
            <person name="Cheng J.F."/>
            <person name="Han C."/>
            <person name="Tapia R."/>
            <person name="Goodwin L.A."/>
            <person name="Pitluck S."/>
            <person name="Ivanova N."/>
            <person name="Land M."/>
            <person name="Hauser L."/>
            <person name="Larimer F."/>
            <person name="Rohde M."/>
            <person name="Goker M."/>
            <person name="Detter J.C."/>
            <person name="Kyrpides N.C."/>
            <person name="Woyke T."/>
            <person name="Schaap P.J."/>
            <person name="Plugge C.M."/>
            <person name="Muyzer G."/>
            <person name="Kuever J."/>
            <person name="Pereira I.A."/>
            <person name="Parshina S.N."/>
            <person name="Bernier-Latmani R."/>
            <person name="Stams A.J."/>
            <person name="Klenk H.P."/>
        </authorList>
    </citation>
    <scope>NUCLEOTIDE SEQUENCE [LARGE SCALE GENOMIC DNA]</scope>
    <source>
        <strain evidence="3">ATCC 23193 / DSM 2154 / NCIB 8452 / DL</strain>
    </source>
</reference>
<gene>
    <name evidence="2" type="ordered locus">Desru_0565</name>
</gene>
<protein>
    <submittedName>
        <fullName evidence="2">NIPSNAP family containing protein</fullName>
    </submittedName>
</protein>
<dbReference type="InterPro" id="IPR012577">
    <property type="entry name" value="NIPSNAP"/>
</dbReference>
<organism evidence="2 3">
    <name type="scientific">Desulforamulus ruminis (strain ATCC 23193 / DSM 2154 / NCIMB 8452 / DL)</name>
    <name type="common">Desulfotomaculum ruminis</name>
    <dbReference type="NCBI Taxonomy" id="696281"/>
    <lineage>
        <taxon>Bacteria</taxon>
        <taxon>Bacillati</taxon>
        <taxon>Bacillota</taxon>
        <taxon>Clostridia</taxon>
        <taxon>Eubacteriales</taxon>
        <taxon>Peptococcaceae</taxon>
        <taxon>Desulforamulus</taxon>
    </lineage>
</organism>
<evidence type="ECO:0000313" key="3">
    <source>
        <dbReference type="Proteomes" id="UP000009234"/>
    </source>
</evidence>
<dbReference type="AlphaFoldDB" id="F6DSN2"/>
<sequence length="102" mass="11808">MVTCCTKYVFDPSKLHSFETFIKMLIPIYKRLGASGVNYLLPYEGPNNIALELFSFSSLAAYDEFRTIRKSDPEYQSACKYAEKCGFILSYDRSFMRPVPEF</sequence>
<dbReference type="STRING" id="696281.Desru_0565"/>
<feature type="domain" description="NIPSNAP" evidence="1">
    <location>
        <begin position="7"/>
        <end position="100"/>
    </location>
</feature>
<dbReference type="SUPFAM" id="SSF54909">
    <property type="entry name" value="Dimeric alpha+beta barrel"/>
    <property type="match status" value="1"/>
</dbReference>
<keyword evidence="3" id="KW-1185">Reference proteome</keyword>
<dbReference type="KEGG" id="dru:Desru_0565"/>
<reference evidence="3" key="1">
    <citation type="submission" date="2011-05" db="EMBL/GenBank/DDBJ databases">
        <title>Complete sequence of Desulfotomaculum ruminis DSM 2154.</title>
        <authorList>
            <person name="Lucas S."/>
            <person name="Copeland A."/>
            <person name="Lapidus A."/>
            <person name="Cheng J.-F."/>
            <person name="Goodwin L."/>
            <person name="Pitluck S."/>
            <person name="Lu M."/>
            <person name="Detter J.C."/>
            <person name="Han C."/>
            <person name="Tapia R."/>
            <person name="Land M."/>
            <person name="Hauser L."/>
            <person name="Kyrpides N."/>
            <person name="Ivanova N."/>
            <person name="Mikhailova N."/>
            <person name="Pagani I."/>
            <person name="Stams A.J.M."/>
            <person name="Plugge C.M."/>
            <person name="Muyzer G."/>
            <person name="Kuever J."/>
            <person name="Parshina S.N."/>
            <person name="Ivanova A.E."/>
            <person name="Nazina T.N."/>
            <person name="Brambilla E."/>
            <person name="Spring S."/>
            <person name="Klenk H.-P."/>
            <person name="Woyke T."/>
        </authorList>
    </citation>
    <scope>NUCLEOTIDE SEQUENCE [LARGE SCALE GENOMIC DNA]</scope>
    <source>
        <strain evidence="3">ATCC 23193 / DSM 2154 / NCIB 8452 / DL</strain>
    </source>
</reference>
<dbReference type="eggNOG" id="COG5470">
    <property type="taxonomic scope" value="Bacteria"/>
</dbReference>
<dbReference type="OrthoDB" id="9798776at2"/>
<proteinExistence type="predicted"/>
<dbReference type="EMBL" id="CP002780">
    <property type="protein sequence ID" value="AEG58851.1"/>
    <property type="molecule type" value="Genomic_DNA"/>
</dbReference>
<dbReference type="InterPro" id="IPR011008">
    <property type="entry name" value="Dimeric_a/b-barrel"/>
</dbReference>